<keyword evidence="3 7" id="KW-1133">Transmembrane helix</keyword>
<comment type="function">
    <text evidence="7">Functions as a peptidoglycan terminase that cleaves nascent peptidoglycan strands endolytically to terminate their elongation.</text>
</comment>
<dbReference type="GO" id="GO:0005886">
    <property type="term" value="C:plasma membrane"/>
    <property type="evidence" value="ECO:0007669"/>
    <property type="project" value="UniProtKB-SubCell"/>
</dbReference>
<organism evidence="8 9">
    <name type="scientific">Rubrobacter taiwanensis</name>
    <dbReference type="NCBI Taxonomy" id="185139"/>
    <lineage>
        <taxon>Bacteria</taxon>
        <taxon>Bacillati</taxon>
        <taxon>Actinomycetota</taxon>
        <taxon>Rubrobacteria</taxon>
        <taxon>Rubrobacterales</taxon>
        <taxon>Rubrobacteraceae</taxon>
        <taxon>Rubrobacter</taxon>
    </lineage>
</organism>
<protein>
    <recommendedName>
        <fullName evidence="7">Endolytic murein transglycosylase</fullName>
        <ecNumber evidence="7">4.2.2.29</ecNumber>
    </recommendedName>
    <alternativeName>
        <fullName evidence="7">Peptidoglycan lytic transglycosylase</fullName>
    </alternativeName>
    <alternativeName>
        <fullName evidence="7">Peptidoglycan polymerization terminase</fullName>
    </alternativeName>
</protein>
<evidence type="ECO:0000256" key="3">
    <source>
        <dbReference type="ARBA" id="ARBA00022989"/>
    </source>
</evidence>
<dbReference type="HAMAP" id="MF_02065">
    <property type="entry name" value="MltG"/>
    <property type="match status" value="1"/>
</dbReference>
<evidence type="ECO:0000256" key="6">
    <source>
        <dbReference type="ARBA" id="ARBA00023316"/>
    </source>
</evidence>
<dbReference type="OrthoDB" id="9814591at2"/>
<dbReference type="PANTHER" id="PTHR30518">
    <property type="entry name" value="ENDOLYTIC MUREIN TRANSGLYCOSYLASE"/>
    <property type="match status" value="1"/>
</dbReference>
<dbReference type="Proteomes" id="UP000295244">
    <property type="component" value="Unassembled WGS sequence"/>
</dbReference>
<dbReference type="GO" id="GO:0009252">
    <property type="term" value="P:peptidoglycan biosynthetic process"/>
    <property type="evidence" value="ECO:0007669"/>
    <property type="project" value="UniProtKB-UniRule"/>
</dbReference>
<comment type="caution">
    <text evidence="8">The sequence shown here is derived from an EMBL/GenBank/DDBJ whole genome shotgun (WGS) entry which is preliminary data.</text>
</comment>
<evidence type="ECO:0000256" key="7">
    <source>
        <dbReference type="HAMAP-Rule" id="MF_02065"/>
    </source>
</evidence>
<dbReference type="Gene3D" id="3.30.1490.480">
    <property type="entry name" value="Endolytic murein transglycosylase"/>
    <property type="match status" value="1"/>
</dbReference>
<evidence type="ECO:0000256" key="2">
    <source>
        <dbReference type="ARBA" id="ARBA00022692"/>
    </source>
</evidence>
<name>A0A4R1BHN4_9ACTN</name>
<keyword evidence="1 7" id="KW-1003">Cell membrane</keyword>
<evidence type="ECO:0000313" key="9">
    <source>
        <dbReference type="Proteomes" id="UP000295244"/>
    </source>
</evidence>
<comment type="subcellular location">
    <subcellularLocation>
        <location evidence="7">Cell membrane</location>
        <topology evidence="7">Single-pass membrane protein</topology>
    </subcellularLocation>
</comment>
<evidence type="ECO:0000256" key="4">
    <source>
        <dbReference type="ARBA" id="ARBA00023136"/>
    </source>
</evidence>
<dbReference type="GO" id="GO:0071555">
    <property type="term" value="P:cell wall organization"/>
    <property type="evidence" value="ECO:0007669"/>
    <property type="project" value="UniProtKB-KW"/>
</dbReference>
<keyword evidence="9" id="KW-1185">Reference proteome</keyword>
<proteinExistence type="inferred from homology"/>
<sequence>MDRHGSYSRRRYRDPEDLEERLEVLKRSDAVRVRRRRKRRSPVIPLLLVALLIFGGVYLISQAFGGGEEAGGETARVVIEEGDSLSEIAGKLKEAGIIGNATLFTLEVRLKGAGTDLKPGEYELSRSAGTDEIIETLSAGQPVQVYRVTIPEGLTLEQTAQVIGEETSVSAEEFAEAARRTDYGYAFLEGARTTEGFLFPKTYEFEEGTTARQMVNRLLEQYLIETQGLDFEAAERRTGLNEYELITVASMIERESANDAERPLVASVIYNRLEEGMPLQIDATIQYALGENRERLSIQDTQIDSPYNTYQNRGLPPGPIASPSLGSIEAALNPADTNYLYYVIRPGGGEHFFTDDYDEFLRAKAEAGL</sequence>
<dbReference type="NCBIfam" id="TIGR00247">
    <property type="entry name" value="endolytic transglycosylase MltG"/>
    <property type="match status" value="1"/>
</dbReference>
<evidence type="ECO:0000256" key="1">
    <source>
        <dbReference type="ARBA" id="ARBA00022475"/>
    </source>
</evidence>
<evidence type="ECO:0000256" key="5">
    <source>
        <dbReference type="ARBA" id="ARBA00023239"/>
    </source>
</evidence>
<keyword evidence="2 7" id="KW-0812">Transmembrane</keyword>
<dbReference type="InterPro" id="IPR003770">
    <property type="entry name" value="MLTG-like"/>
</dbReference>
<keyword evidence="6 7" id="KW-0961">Cell wall biogenesis/degradation</keyword>
<reference evidence="8 9" key="1">
    <citation type="submission" date="2019-03" db="EMBL/GenBank/DDBJ databases">
        <title>Whole genome sequence of a novel Rubrobacter taiwanensis strain, isolated from Yellowstone National Park.</title>
        <authorList>
            <person name="Freed S."/>
            <person name="Ramaley R.F."/>
            <person name="Kyndt J.A."/>
        </authorList>
    </citation>
    <scope>NUCLEOTIDE SEQUENCE [LARGE SCALE GENOMIC DNA]</scope>
    <source>
        <strain evidence="8 9">Yellowstone</strain>
    </source>
</reference>
<comment type="catalytic activity">
    <reaction evidence="7">
        <text>a peptidoglycan chain = a peptidoglycan chain with N-acetyl-1,6-anhydromuramyl-[peptide] at the reducing end + a peptidoglycan chain with N-acetylglucosamine at the non-reducing end.</text>
        <dbReference type="EC" id="4.2.2.29"/>
    </reaction>
</comment>
<dbReference type="CDD" id="cd08010">
    <property type="entry name" value="MltG_like"/>
    <property type="match status" value="1"/>
</dbReference>
<gene>
    <name evidence="7 8" type="primary">mltG</name>
    <name evidence="8" type="ORF">E0L93_08100</name>
</gene>
<dbReference type="GO" id="GO:0008932">
    <property type="term" value="F:lytic endotransglycosylase activity"/>
    <property type="evidence" value="ECO:0007669"/>
    <property type="project" value="UniProtKB-UniRule"/>
</dbReference>
<dbReference type="EC" id="4.2.2.29" evidence="7"/>
<evidence type="ECO:0000313" key="8">
    <source>
        <dbReference type="EMBL" id="TCJ16687.1"/>
    </source>
</evidence>
<dbReference type="PANTHER" id="PTHR30518:SF2">
    <property type="entry name" value="ENDOLYTIC MUREIN TRANSGLYCOSYLASE"/>
    <property type="match status" value="1"/>
</dbReference>
<keyword evidence="5 7" id="KW-0456">Lyase</keyword>
<comment type="similarity">
    <text evidence="7">Belongs to the transglycosylase MltG family.</text>
</comment>
<feature type="site" description="Important for catalytic activity" evidence="7">
    <location>
        <position position="255"/>
    </location>
</feature>
<keyword evidence="4 7" id="KW-0472">Membrane</keyword>
<dbReference type="EMBL" id="SKBU01000015">
    <property type="protein sequence ID" value="TCJ16687.1"/>
    <property type="molecule type" value="Genomic_DNA"/>
</dbReference>
<dbReference type="Pfam" id="PF02618">
    <property type="entry name" value="YceG"/>
    <property type="match status" value="1"/>
</dbReference>
<accession>A0A4R1BHN4</accession>
<dbReference type="RefSeq" id="WP_132690773.1">
    <property type="nucleotide sequence ID" value="NZ_SKBU01000015.1"/>
</dbReference>
<dbReference type="AlphaFoldDB" id="A0A4R1BHN4"/>
<feature type="transmembrane region" description="Helical" evidence="7">
    <location>
        <begin position="42"/>
        <end position="60"/>
    </location>
</feature>